<proteinExistence type="predicted"/>
<feature type="transmembrane region" description="Helical" evidence="1">
    <location>
        <begin position="194"/>
        <end position="214"/>
    </location>
</feature>
<feature type="transmembrane region" description="Helical" evidence="1">
    <location>
        <begin position="159"/>
        <end position="182"/>
    </location>
</feature>
<dbReference type="AlphaFoldDB" id="A0A812BTL3"/>
<keyword evidence="1" id="KW-0812">Transmembrane</keyword>
<keyword evidence="1" id="KW-1133">Transmembrane helix</keyword>
<feature type="transmembrane region" description="Helical" evidence="1">
    <location>
        <begin position="55"/>
        <end position="74"/>
    </location>
</feature>
<feature type="transmembrane region" description="Helical" evidence="1">
    <location>
        <begin position="116"/>
        <end position="138"/>
    </location>
</feature>
<evidence type="ECO:0000256" key="2">
    <source>
        <dbReference type="SAM" id="SignalP"/>
    </source>
</evidence>
<feature type="transmembrane region" description="Helical" evidence="1">
    <location>
        <begin position="25"/>
        <end position="43"/>
    </location>
</feature>
<comment type="caution">
    <text evidence="3">The sequence shown here is derived from an EMBL/GenBank/DDBJ whole genome shotgun (WGS) entry which is preliminary data.</text>
</comment>
<feature type="chain" id="PRO_5033028262" evidence="2">
    <location>
        <begin position="22"/>
        <end position="305"/>
    </location>
</feature>
<keyword evidence="2" id="KW-0732">Signal</keyword>
<keyword evidence="1" id="KW-0472">Membrane</keyword>
<dbReference type="EMBL" id="CAHIKZ030000842">
    <property type="protein sequence ID" value="CAE1241239.1"/>
    <property type="molecule type" value="Genomic_DNA"/>
</dbReference>
<name>A0A812BTL3_ACAPH</name>
<reference evidence="3" key="1">
    <citation type="submission" date="2021-01" db="EMBL/GenBank/DDBJ databases">
        <authorList>
            <person name="Li R."/>
            <person name="Bekaert M."/>
        </authorList>
    </citation>
    <scope>NUCLEOTIDE SEQUENCE</scope>
    <source>
        <strain evidence="3">Farmed</strain>
    </source>
</reference>
<evidence type="ECO:0000313" key="3">
    <source>
        <dbReference type="EMBL" id="CAE1241239.1"/>
    </source>
</evidence>
<evidence type="ECO:0000256" key="1">
    <source>
        <dbReference type="SAM" id="Phobius"/>
    </source>
</evidence>
<accession>A0A812BTL3</accession>
<organism evidence="3 4">
    <name type="scientific">Acanthosepion pharaonis</name>
    <name type="common">Pharaoh cuttlefish</name>
    <name type="synonym">Sepia pharaonis</name>
    <dbReference type="NCBI Taxonomy" id="158019"/>
    <lineage>
        <taxon>Eukaryota</taxon>
        <taxon>Metazoa</taxon>
        <taxon>Spiralia</taxon>
        <taxon>Lophotrochozoa</taxon>
        <taxon>Mollusca</taxon>
        <taxon>Cephalopoda</taxon>
        <taxon>Coleoidea</taxon>
        <taxon>Decapodiformes</taxon>
        <taxon>Sepiida</taxon>
        <taxon>Sepiina</taxon>
        <taxon>Sepiidae</taxon>
        <taxon>Acanthosepion</taxon>
    </lineage>
</organism>
<protein>
    <submittedName>
        <fullName evidence="3">Uncharacterized protein</fullName>
    </submittedName>
</protein>
<feature type="signal peptide" evidence="2">
    <location>
        <begin position="1"/>
        <end position="21"/>
    </location>
</feature>
<sequence length="305" mass="35928">MSTSHCLSATLFLNLFPQLSSLSSYNPFLSNILSIFLTLYQSYGTSSRLLISSTLSFLDTVLFVSYPSILSYYLPNLNRFSRFLSCNQSICSFYDTGMPFPFAAGGFLDFVFLSQYLFFIFLTKVISTGLLLQTNYFLHHFYAFFIFRLPHSLRRFVSLYFLSFFLLTLLFRYHLTFFFLFYGPFFHFYPPPLSLFFTQFNLFQCDFFFLFRIFRPIAHLSFPDILIFSPNVNFFSQPQIRTLGCTPFANNQIPSPCKLFFSFTGHYFSLFIFLTLFPFFSVNLLSGSLSALHKFYSFFFWLLFL</sequence>
<evidence type="ECO:0000313" key="4">
    <source>
        <dbReference type="Proteomes" id="UP000597762"/>
    </source>
</evidence>
<dbReference type="Proteomes" id="UP000597762">
    <property type="component" value="Unassembled WGS sequence"/>
</dbReference>
<gene>
    <name evidence="3" type="ORF">SPHA_22717</name>
</gene>
<keyword evidence="4" id="KW-1185">Reference proteome</keyword>
<feature type="transmembrane region" description="Helical" evidence="1">
    <location>
        <begin position="259"/>
        <end position="279"/>
    </location>
</feature>